<protein>
    <recommendedName>
        <fullName evidence="10">Eukaryotic translation initiation factor 4E</fullName>
    </recommendedName>
</protein>
<dbReference type="PROSITE" id="PS00813">
    <property type="entry name" value="IF4E"/>
    <property type="match status" value="1"/>
</dbReference>
<name>A0ABP0F1H6_CLALP</name>
<feature type="compositionally biased region" description="Basic and acidic residues" evidence="7">
    <location>
        <begin position="1"/>
        <end position="21"/>
    </location>
</feature>
<sequence length="241" mass="27826">MSKVDKPEEAVVKDPESKSTEDQTVTDINENKSVVAIKDVDCVEQIKVPDPTEDLAQYIKHPLQHKWALWFFKNDRTKKWEDNLRLVTKFDTVEDFWALYNHIQLSSKLQTGCDYNLFKDGIQPMWEDPANRKGGRWMLQLNRQQRTSELDKIWLETLLCLIGEGFGEDSDYVNGGVVQIRNKGDKAAIWTSDYKSKNSIINIGDIYKKRLTLPKKLTIGFQAHEDTISKTGSTVKNRFVV</sequence>
<evidence type="ECO:0000313" key="8">
    <source>
        <dbReference type="EMBL" id="CAK8671793.1"/>
    </source>
</evidence>
<evidence type="ECO:0000256" key="6">
    <source>
        <dbReference type="RuleBase" id="RU004374"/>
    </source>
</evidence>
<dbReference type="Gene3D" id="3.30.760.10">
    <property type="entry name" value="RNA Cap, Translation Initiation Factor Eif4e"/>
    <property type="match status" value="1"/>
</dbReference>
<comment type="similarity">
    <text evidence="1 6">Belongs to the eukaryotic initiation factor 4E family.</text>
</comment>
<evidence type="ECO:0000256" key="3">
    <source>
        <dbReference type="ARBA" id="ARBA00022845"/>
    </source>
</evidence>
<dbReference type="PANTHER" id="PTHR11960">
    <property type="entry name" value="EUKARYOTIC TRANSLATION INITIATION FACTOR 4E RELATED"/>
    <property type="match status" value="1"/>
</dbReference>
<evidence type="ECO:0000256" key="1">
    <source>
        <dbReference type="ARBA" id="ARBA00009860"/>
    </source>
</evidence>
<dbReference type="InterPro" id="IPR023398">
    <property type="entry name" value="TIF_eIF4e-like"/>
</dbReference>
<evidence type="ECO:0000313" key="9">
    <source>
        <dbReference type="Proteomes" id="UP001642483"/>
    </source>
</evidence>
<dbReference type="Proteomes" id="UP001642483">
    <property type="component" value="Unassembled WGS sequence"/>
</dbReference>
<accession>A0ABP0F1H6</accession>
<gene>
    <name evidence="8" type="ORF">CVLEPA_LOCUS830</name>
</gene>
<organism evidence="8 9">
    <name type="scientific">Clavelina lepadiformis</name>
    <name type="common">Light-bulb sea squirt</name>
    <name type="synonym">Ascidia lepadiformis</name>
    <dbReference type="NCBI Taxonomy" id="159417"/>
    <lineage>
        <taxon>Eukaryota</taxon>
        <taxon>Metazoa</taxon>
        <taxon>Chordata</taxon>
        <taxon>Tunicata</taxon>
        <taxon>Ascidiacea</taxon>
        <taxon>Aplousobranchia</taxon>
        <taxon>Clavelinidae</taxon>
        <taxon>Clavelina</taxon>
    </lineage>
</organism>
<feature type="region of interest" description="Disordered" evidence="7">
    <location>
        <begin position="1"/>
        <end position="25"/>
    </location>
</feature>
<evidence type="ECO:0008006" key="10">
    <source>
        <dbReference type="Google" id="ProtNLM"/>
    </source>
</evidence>
<comment type="caution">
    <text evidence="8">The sequence shown here is derived from an EMBL/GenBank/DDBJ whole genome shotgun (WGS) entry which is preliminary data.</text>
</comment>
<evidence type="ECO:0000256" key="2">
    <source>
        <dbReference type="ARBA" id="ARBA00022540"/>
    </source>
</evidence>
<dbReference type="SUPFAM" id="SSF55418">
    <property type="entry name" value="eIF4e-like"/>
    <property type="match status" value="1"/>
</dbReference>
<keyword evidence="3" id="KW-0810">Translation regulation</keyword>
<evidence type="ECO:0000256" key="7">
    <source>
        <dbReference type="SAM" id="MobiDB-lite"/>
    </source>
</evidence>
<keyword evidence="2 6" id="KW-0396">Initiation factor</keyword>
<evidence type="ECO:0000256" key="4">
    <source>
        <dbReference type="ARBA" id="ARBA00022884"/>
    </source>
</evidence>
<proteinExistence type="inferred from homology"/>
<evidence type="ECO:0000256" key="5">
    <source>
        <dbReference type="ARBA" id="ARBA00022917"/>
    </source>
</evidence>
<reference evidence="8 9" key="1">
    <citation type="submission" date="2024-02" db="EMBL/GenBank/DDBJ databases">
        <authorList>
            <person name="Daric V."/>
            <person name="Darras S."/>
        </authorList>
    </citation>
    <scope>NUCLEOTIDE SEQUENCE [LARGE SCALE GENOMIC DNA]</scope>
</reference>
<dbReference type="Pfam" id="PF01652">
    <property type="entry name" value="IF4E"/>
    <property type="match status" value="1"/>
</dbReference>
<dbReference type="EMBL" id="CAWYQH010000001">
    <property type="protein sequence ID" value="CAK8671793.1"/>
    <property type="molecule type" value="Genomic_DNA"/>
</dbReference>
<keyword evidence="4 6" id="KW-0694">RNA-binding</keyword>
<keyword evidence="9" id="KW-1185">Reference proteome</keyword>
<dbReference type="PANTHER" id="PTHR11960:SF8">
    <property type="entry name" value="EUKARYOTIC TRANSLATION INITIATION FACTOR 4E1-RELATED"/>
    <property type="match status" value="1"/>
</dbReference>
<dbReference type="InterPro" id="IPR001040">
    <property type="entry name" value="TIF_eIF_4E"/>
</dbReference>
<keyword evidence="5 6" id="KW-0648">Protein biosynthesis</keyword>
<dbReference type="InterPro" id="IPR019770">
    <property type="entry name" value="TIF_eIF_4E_CS"/>
</dbReference>